<evidence type="ECO:0000259" key="6">
    <source>
        <dbReference type="Pfam" id="PF03168"/>
    </source>
</evidence>
<proteinExistence type="predicted"/>
<dbReference type="Gene3D" id="2.60.40.1820">
    <property type="match status" value="1"/>
</dbReference>
<dbReference type="Proteomes" id="UP001229421">
    <property type="component" value="Unassembled WGS sequence"/>
</dbReference>
<evidence type="ECO:0000313" key="8">
    <source>
        <dbReference type="Proteomes" id="UP001229421"/>
    </source>
</evidence>
<sequence length="299" mass="33453">MVHNISLSHLLHPPPSPLLIHNHHLHLHFLISLTTITTTTVHILFNQHNSPSMADKIHPSLKQSTGTTTTNPTFPATKAQLYNTTRPVYRPQPRRNRRSCCCSCCLWITFTILLLIIIAAVAGGVFYVLYRPHRPSFTVSSLHVSQFNLTSSNHLNTRFNFTVTARNPNKKLEFNFDSVSVSIDSKGVNVGDGSISPFVMPKKNTTRLKTIVSTTGRIVDDNSNLKSDLKNKKSLPLTIRLDTKVKVKIGSFKTKKVPIRVVCDGIRVTPPSGRTPTTASTSDVKCKVDLRIKIWKWTI</sequence>
<comment type="caution">
    <text evidence="7">The sequence shown here is derived from an EMBL/GenBank/DDBJ whole genome shotgun (WGS) entry which is preliminary data.</text>
</comment>
<evidence type="ECO:0000313" key="7">
    <source>
        <dbReference type="EMBL" id="KAK1416888.1"/>
    </source>
</evidence>
<keyword evidence="4 5" id="KW-0472">Membrane</keyword>
<dbReference type="PANTHER" id="PTHR31234:SF2">
    <property type="entry name" value="OS05G0199100 PROTEIN"/>
    <property type="match status" value="1"/>
</dbReference>
<organism evidence="7 8">
    <name type="scientific">Tagetes erecta</name>
    <name type="common">African marigold</name>
    <dbReference type="NCBI Taxonomy" id="13708"/>
    <lineage>
        <taxon>Eukaryota</taxon>
        <taxon>Viridiplantae</taxon>
        <taxon>Streptophyta</taxon>
        <taxon>Embryophyta</taxon>
        <taxon>Tracheophyta</taxon>
        <taxon>Spermatophyta</taxon>
        <taxon>Magnoliopsida</taxon>
        <taxon>eudicotyledons</taxon>
        <taxon>Gunneridae</taxon>
        <taxon>Pentapetalae</taxon>
        <taxon>asterids</taxon>
        <taxon>campanulids</taxon>
        <taxon>Asterales</taxon>
        <taxon>Asteraceae</taxon>
        <taxon>Asteroideae</taxon>
        <taxon>Heliantheae alliance</taxon>
        <taxon>Tageteae</taxon>
        <taxon>Tagetes</taxon>
    </lineage>
</organism>
<evidence type="ECO:0000256" key="5">
    <source>
        <dbReference type="SAM" id="Phobius"/>
    </source>
</evidence>
<accession>A0AAD8K839</accession>
<dbReference type="SUPFAM" id="SSF117070">
    <property type="entry name" value="LEA14-like"/>
    <property type="match status" value="1"/>
</dbReference>
<evidence type="ECO:0000256" key="1">
    <source>
        <dbReference type="ARBA" id="ARBA00004167"/>
    </source>
</evidence>
<name>A0AAD8K839_TARER</name>
<feature type="transmembrane region" description="Helical" evidence="5">
    <location>
        <begin position="104"/>
        <end position="130"/>
    </location>
</feature>
<dbReference type="EMBL" id="JAUHHV010000007">
    <property type="protein sequence ID" value="KAK1416888.1"/>
    <property type="molecule type" value="Genomic_DNA"/>
</dbReference>
<dbReference type="PANTHER" id="PTHR31234">
    <property type="entry name" value="LATE EMBRYOGENESIS ABUNDANT (LEA) HYDROXYPROLINE-RICH GLYCOPROTEIN FAMILY"/>
    <property type="match status" value="1"/>
</dbReference>
<dbReference type="AlphaFoldDB" id="A0AAD8K839"/>
<evidence type="ECO:0000256" key="3">
    <source>
        <dbReference type="ARBA" id="ARBA00022989"/>
    </source>
</evidence>
<evidence type="ECO:0000256" key="2">
    <source>
        <dbReference type="ARBA" id="ARBA00022692"/>
    </source>
</evidence>
<keyword evidence="3 5" id="KW-1133">Transmembrane helix</keyword>
<keyword evidence="2 5" id="KW-0812">Transmembrane</keyword>
<dbReference type="InterPro" id="IPR044839">
    <property type="entry name" value="NDR1-like"/>
</dbReference>
<evidence type="ECO:0000256" key="4">
    <source>
        <dbReference type="ARBA" id="ARBA00023136"/>
    </source>
</evidence>
<keyword evidence="8" id="KW-1185">Reference proteome</keyword>
<dbReference type="GO" id="GO:0098542">
    <property type="term" value="P:defense response to other organism"/>
    <property type="evidence" value="ECO:0007669"/>
    <property type="project" value="InterPro"/>
</dbReference>
<dbReference type="GO" id="GO:0005886">
    <property type="term" value="C:plasma membrane"/>
    <property type="evidence" value="ECO:0007669"/>
    <property type="project" value="TreeGrafter"/>
</dbReference>
<dbReference type="InterPro" id="IPR004864">
    <property type="entry name" value="LEA_2"/>
</dbReference>
<reference evidence="7" key="1">
    <citation type="journal article" date="2023" name="bioRxiv">
        <title>Improved chromosome-level genome assembly for marigold (Tagetes erecta).</title>
        <authorList>
            <person name="Jiang F."/>
            <person name="Yuan L."/>
            <person name="Wang S."/>
            <person name="Wang H."/>
            <person name="Xu D."/>
            <person name="Wang A."/>
            <person name="Fan W."/>
        </authorList>
    </citation>
    <scope>NUCLEOTIDE SEQUENCE</scope>
    <source>
        <strain evidence="7">WSJ</strain>
        <tissue evidence="7">Leaf</tissue>
    </source>
</reference>
<comment type="subcellular location">
    <subcellularLocation>
        <location evidence="1">Membrane</location>
        <topology evidence="1">Single-pass membrane protein</topology>
    </subcellularLocation>
</comment>
<protein>
    <recommendedName>
        <fullName evidence="6">Late embryogenesis abundant protein LEA-2 subgroup domain-containing protein</fullName>
    </recommendedName>
</protein>
<feature type="transmembrane region" description="Helical" evidence="5">
    <location>
        <begin position="25"/>
        <end position="45"/>
    </location>
</feature>
<dbReference type="Pfam" id="PF03168">
    <property type="entry name" value="LEA_2"/>
    <property type="match status" value="1"/>
</dbReference>
<feature type="domain" description="Late embryogenesis abundant protein LEA-2 subgroup" evidence="6">
    <location>
        <begin position="162"/>
        <end position="263"/>
    </location>
</feature>
<gene>
    <name evidence="7" type="ORF">QVD17_26007</name>
</gene>